<dbReference type="GO" id="GO:0071555">
    <property type="term" value="P:cell wall organization"/>
    <property type="evidence" value="ECO:0007669"/>
    <property type="project" value="UniProtKB-KW"/>
</dbReference>
<sequence length="178" mass="19059">MDLIVEPGPEGRAPYLWQARWGAEHFACAIGRGGTVPALAKREGDGATPLGAWAMESLFWRPDRGAKPDCGLPARPLAPGDGWCDAPLDPAYNSLVQRPYPASHEALWRADALYDLLVVLDHNRHPALPFAGSAIFLHCARPGYPPTAGCVALARGDLERVLAGARPGDRVVVRGRPA</sequence>
<keyword evidence="2" id="KW-0808">Transferase</keyword>
<dbReference type="PANTHER" id="PTHR38589:SF1">
    <property type="entry name" value="BLR0621 PROTEIN"/>
    <property type="match status" value="1"/>
</dbReference>
<evidence type="ECO:0000313" key="8">
    <source>
        <dbReference type="Proteomes" id="UP000601435"/>
    </source>
</evidence>
<organism evidence="7 8">
    <name type="scientific">Symbiodinium necroappetens</name>
    <dbReference type="NCBI Taxonomy" id="1628268"/>
    <lineage>
        <taxon>Eukaryota</taxon>
        <taxon>Sar</taxon>
        <taxon>Alveolata</taxon>
        <taxon>Dinophyceae</taxon>
        <taxon>Suessiales</taxon>
        <taxon>Symbiodiniaceae</taxon>
        <taxon>Symbiodinium</taxon>
    </lineage>
</organism>
<accession>A0A813A827</accession>
<comment type="caution">
    <text evidence="7">The sequence shown here is derived from an EMBL/GenBank/DDBJ whole genome shotgun (WGS) entry which is preliminary data.</text>
</comment>
<protein>
    <recommendedName>
        <fullName evidence="6">L,D-TPase catalytic domain-containing protein</fullName>
    </recommendedName>
</protein>
<evidence type="ECO:0000313" key="7">
    <source>
        <dbReference type="EMBL" id="CAE7858274.1"/>
    </source>
</evidence>
<keyword evidence="8" id="KW-1185">Reference proteome</keyword>
<evidence type="ECO:0000256" key="2">
    <source>
        <dbReference type="ARBA" id="ARBA00022679"/>
    </source>
</evidence>
<keyword evidence="4" id="KW-0573">Peptidoglycan synthesis</keyword>
<keyword evidence="5" id="KW-0961">Cell wall biogenesis/degradation</keyword>
<dbReference type="GO" id="GO:0016740">
    <property type="term" value="F:transferase activity"/>
    <property type="evidence" value="ECO:0007669"/>
    <property type="project" value="UniProtKB-KW"/>
</dbReference>
<name>A0A813A827_9DINO</name>
<gene>
    <name evidence="7" type="ORF">SNEC2469_LOCUS27061</name>
</gene>
<dbReference type="UniPathway" id="UPA00219"/>
<dbReference type="PROSITE" id="PS52029">
    <property type="entry name" value="LD_TPASE"/>
    <property type="match status" value="1"/>
</dbReference>
<dbReference type="InterPro" id="IPR038063">
    <property type="entry name" value="Transpep_catalytic_dom"/>
</dbReference>
<feature type="domain" description="L,D-TPase catalytic" evidence="6">
    <location>
        <begin position="3"/>
        <end position="174"/>
    </location>
</feature>
<evidence type="ECO:0000256" key="4">
    <source>
        <dbReference type="ARBA" id="ARBA00022984"/>
    </source>
</evidence>
<reference evidence="7" key="1">
    <citation type="submission" date="2021-02" db="EMBL/GenBank/DDBJ databases">
        <authorList>
            <person name="Dougan E. K."/>
            <person name="Rhodes N."/>
            <person name="Thang M."/>
            <person name="Chan C."/>
        </authorList>
    </citation>
    <scope>NUCLEOTIDE SEQUENCE</scope>
</reference>
<dbReference type="CDD" id="cd16913">
    <property type="entry name" value="YkuD_like"/>
    <property type="match status" value="1"/>
</dbReference>
<dbReference type="EMBL" id="CAJNJA010056313">
    <property type="protein sequence ID" value="CAE7858274.1"/>
    <property type="molecule type" value="Genomic_DNA"/>
</dbReference>
<evidence type="ECO:0000256" key="1">
    <source>
        <dbReference type="ARBA" id="ARBA00004752"/>
    </source>
</evidence>
<dbReference type="Pfam" id="PF03734">
    <property type="entry name" value="YkuD"/>
    <property type="match status" value="1"/>
</dbReference>
<evidence type="ECO:0000256" key="5">
    <source>
        <dbReference type="ARBA" id="ARBA00023316"/>
    </source>
</evidence>
<dbReference type="PANTHER" id="PTHR38589">
    <property type="entry name" value="BLR0621 PROTEIN"/>
    <property type="match status" value="1"/>
</dbReference>
<keyword evidence="3" id="KW-0133">Cell shape</keyword>
<dbReference type="GO" id="GO:0008360">
    <property type="term" value="P:regulation of cell shape"/>
    <property type="evidence" value="ECO:0007669"/>
    <property type="project" value="UniProtKB-KW"/>
</dbReference>
<evidence type="ECO:0000259" key="6">
    <source>
        <dbReference type="PROSITE" id="PS52029"/>
    </source>
</evidence>
<dbReference type="AlphaFoldDB" id="A0A813A827"/>
<dbReference type="InterPro" id="IPR005490">
    <property type="entry name" value="LD_TPept_cat_dom"/>
</dbReference>
<dbReference type="SUPFAM" id="SSF141523">
    <property type="entry name" value="L,D-transpeptidase catalytic domain-like"/>
    <property type="match status" value="1"/>
</dbReference>
<proteinExistence type="predicted"/>
<evidence type="ECO:0000256" key="3">
    <source>
        <dbReference type="ARBA" id="ARBA00022960"/>
    </source>
</evidence>
<dbReference type="Proteomes" id="UP000601435">
    <property type="component" value="Unassembled WGS sequence"/>
</dbReference>
<comment type="pathway">
    <text evidence="1">Cell wall biogenesis; peptidoglycan biosynthesis.</text>
</comment>